<dbReference type="Pfam" id="PF10539">
    <property type="entry name" value="Dev_Cell_Death"/>
    <property type="match status" value="1"/>
</dbReference>
<evidence type="ECO:0000259" key="2">
    <source>
        <dbReference type="PROSITE" id="PS51222"/>
    </source>
</evidence>
<gene>
    <name evidence="3" type="ORF">FCM35_KLT21042</name>
</gene>
<dbReference type="PROSITE" id="PS51222">
    <property type="entry name" value="DCD"/>
    <property type="match status" value="1"/>
</dbReference>
<feature type="region of interest" description="Disordered" evidence="1">
    <location>
        <begin position="246"/>
        <end position="302"/>
    </location>
</feature>
<dbReference type="EMBL" id="SWLB01000009">
    <property type="protein sequence ID" value="KAF3334438.1"/>
    <property type="molecule type" value="Genomic_DNA"/>
</dbReference>
<dbReference type="Proteomes" id="UP000623129">
    <property type="component" value="Unassembled WGS sequence"/>
</dbReference>
<feature type="compositionally biased region" description="Polar residues" evidence="1">
    <location>
        <begin position="273"/>
        <end position="284"/>
    </location>
</feature>
<evidence type="ECO:0000313" key="3">
    <source>
        <dbReference type="EMBL" id="KAF3334438.1"/>
    </source>
</evidence>
<feature type="region of interest" description="Disordered" evidence="1">
    <location>
        <begin position="1"/>
        <end position="119"/>
    </location>
</feature>
<dbReference type="OrthoDB" id="1920894at2759"/>
<feature type="compositionally biased region" description="Low complexity" evidence="1">
    <location>
        <begin position="58"/>
        <end position="70"/>
    </location>
</feature>
<dbReference type="PANTHER" id="PTHR46444:SF19">
    <property type="entry name" value="OS02G0745600 PROTEIN"/>
    <property type="match status" value="1"/>
</dbReference>
<keyword evidence="4" id="KW-1185">Reference proteome</keyword>
<dbReference type="AlphaFoldDB" id="A0A833VTE5"/>
<dbReference type="SMART" id="SM00767">
    <property type="entry name" value="DCD"/>
    <property type="match status" value="1"/>
</dbReference>
<evidence type="ECO:0000313" key="4">
    <source>
        <dbReference type="Proteomes" id="UP000623129"/>
    </source>
</evidence>
<proteinExistence type="predicted"/>
<feature type="domain" description="DCD" evidence="2">
    <location>
        <begin position="119"/>
        <end position="246"/>
    </location>
</feature>
<protein>
    <submittedName>
        <fullName evidence="3">Protein BONZAI 1-like protein</fullName>
    </submittedName>
</protein>
<dbReference type="PANTHER" id="PTHR46444">
    <property type="entry name" value="DCD (DEVELOPMENT AND CELL DEATH) DOMAIN PROTEIN-RELATED"/>
    <property type="match status" value="1"/>
</dbReference>
<evidence type="ECO:0000256" key="1">
    <source>
        <dbReference type="SAM" id="MobiDB-lite"/>
    </source>
</evidence>
<dbReference type="InterPro" id="IPR013989">
    <property type="entry name" value="Dev_and_cell_death_domain"/>
</dbReference>
<comment type="caution">
    <text evidence="3">The sequence shown here is derived from an EMBL/GenBank/DDBJ whole genome shotgun (WGS) entry which is preliminary data.</text>
</comment>
<organism evidence="3 4">
    <name type="scientific">Carex littledalei</name>
    <dbReference type="NCBI Taxonomy" id="544730"/>
    <lineage>
        <taxon>Eukaryota</taxon>
        <taxon>Viridiplantae</taxon>
        <taxon>Streptophyta</taxon>
        <taxon>Embryophyta</taxon>
        <taxon>Tracheophyta</taxon>
        <taxon>Spermatophyta</taxon>
        <taxon>Magnoliopsida</taxon>
        <taxon>Liliopsida</taxon>
        <taxon>Poales</taxon>
        <taxon>Cyperaceae</taxon>
        <taxon>Cyperoideae</taxon>
        <taxon>Cariceae</taxon>
        <taxon>Carex</taxon>
        <taxon>Carex subgen. Euthyceras</taxon>
    </lineage>
</organism>
<accession>A0A833VTE5</accession>
<reference evidence="3" key="1">
    <citation type="submission" date="2020-01" db="EMBL/GenBank/DDBJ databases">
        <title>Genome sequence of Kobresia littledalei, the first chromosome-level genome in the family Cyperaceae.</title>
        <authorList>
            <person name="Qu G."/>
        </authorList>
    </citation>
    <scope>NUCLEOTIDE SEQUENCE</scope>
    <source>
        <strain evidence="3">C.B.Clarke</strain>
        <tissue evidence="3">Leaf</tissue>
    </source>
</reference>
<sequence>MVKKRPTTGPKADRPASSSTSSQKFKKKRMNLLKRPQEAVVDTGAPNSDPKPTDKSDPNPSLVSSSSPDNSAKRKASGASPDGSAKKKGSGSSLDRNDNRKEEKKKLDREKDAERDRPEKSSGFIFMCSGKTKPECYQYRVFGLPKGQLESVKKIKTGTKLFLYDFDLKLLYGVYRATSNGALGLERDAFHGRFPAQVKFKIDQDCLPIPERTFKKAIIDNYNNKGKFTPDLNAKQVKNLKALFKPIPRLQSAPRPHSPPPQKPYRSGYGSHHSPQTEPPQKSYRSVYGSHHSPQTDEPRYLLRGTDPRYIRHAPAPAPQHNELYVHYPPPPVESRHAPDHYLTDPLHHAPPLAEPLCYAHPLVHYAPAADPGNYASSLPYQHLYYNESPLPAERVVYRGSPEMVPSRERHGSRDYRALRPQEVDTAGYYRDPYDPYHHEISYRNPTYAPAADPTHPPLPVSYSTHYPSAYDLDQSRDYSGQQSIAPVSSLYSFASRSQSYR</sequence>
<name>A0A833VTE5_9POAL</name>
<feature type="compositionally biased region" description="Basic and acidic residues" evidence="1">
    <location>
        <begin position="95"/>
        <end position="119"/>
    </location>
</feature>